<sequence length="538" mass="62327">MELDTMELPRKNKLMEAYQHDPQFSHRFFDYELSAAGYEARAQELMQRSFQRAELAAVIEQYMQPHGISPLAAQYIKELSSDAFVVIGGQQAGILTGPLYSVHKAVSVILMARQQRELLQKPVVPVFWIAGEDHDINEINHTYTANLGKAVKRQFKQPTVLKTMASDTVYDQKELTAFIKKIFKSYGETAYTHDLLENVLRTVEEQQTYTGFFTSLMNELFTQHGLLFLDAAYKPLRQLESKYFSQMIENADKMASTIYSAEQDLHAMGHKKPIESEAQDANLFYVHETGRVLLKRKAGKFVNEQTGLSFSEEEMHEIAAEQPWLLSNNVATRPLMQDLVFPVLAFVGGPGEIAYWSLLREAFHTLGIRMPVIVPRLSITLITRKTQEALKQTGLTINEVLDGQLPWRQEQWMNEQRDEQFDSLLEESKKLLELQYEKMQSHLLKTDPGLLPVVKKNLQFHQSQFDYLQKTKEQSILRKHHVQYERYQTLSEQLFPEGSLQERLYSPYFFINQYGEGFIDQLLKQPYQFDGSHQLVYL</sequence>
<evidence type="ECO:0000259" key="4">
    <source>
        <dbReference type="Pfam" id="PF24850"/>
    </source>
</evidence>
<comment type="function">
    <text evidence="2">Involved in bacillithiol (BSH) biosynthesis. May catalyze the last step of the pathway, the addition of cysteine to glucosamine malate (GlcN-Mal) to generate BSH.</text>
</comment>
<dbReference type="Pfam" id="PF24850">
    <property type="entry name" value="CC_BshC"/>
    <property type="match status" value="1"/>
</dbReference>
<feature type="domain" description="Bacillithiol biosynthesis BshC C-terminal coiled-coil" evidence="4">
    <location>
        <begin position="379"/>
        <end position="538"/>
    </location>
</feature>
<dbReference type="RefSeq" id="WP_078817819.1">
    <property type="nucleotide sequence ID" value="NZ_FUYJ01000004.1"/>
</dbReference>
<reference evidence="6" key="1">
    <citation type="submission" date="2017-02" db="EMBL/GenBank/DDBJ databases">
        <authorList>
            <person name="Varghese N."/>
            <person name="Submissions S."/>
        </authorList>
    </citation>
    <scope>NUCLEOTIDE SEQUENCE [LARGE SCALE GENOMIC DNA]</scope>
    <source>
        <strain evidence="6">DSM 23966</strain>
    </source>
</reference>
<comment type="similarity">
    <text evidence="2">Belongs to the BshC family.</text>
</comment>
<protein>
    <recommendedName>
        <fullName evidence="2">Putative cysteine ligase BshC</fullName>
        <ecNumber evidence="2">6.-.-.-</ecNumber>
    </recommendedName>
</protein>
<dbReference type="HAMAP" id="MF_01867">
    <property type="entry name" value="BshC"/>
    <property type="match status" value="1"/>
</dbReference>
<evidence type="ECO:0000259" key="3">
    <source>
        <dbReference type="Pfam" id="PF10079"/>
    </source>
</evidence>
<name>A0A1T4YFA9_9BACL</name>
<keyword evidence="6" id="KW-1185">Reference proteome</keyword>
<dbReference type="GO" id="GO:0016874">
    <property type="term" value="F:ligase activity"/>
    <property type="evidence" value="ECO:0007669"/>
    <property type="project" value="UniProtKB-UniRule"/>
</dbReference>
<keyword evidence="1 2" id="KW-0436">Ligase</keyword>
<evidence type="ECO:0000256" key="2">
    <source>
        <dbReference type="HAMAP-Rule" id="MF_01867"/>
    </source>
</evidence>
<gene>
    <name evidence="2" type="primary">bshC</name>
    <name evidence="5" type="ORF">SAMN04244570_2493</name>
</gene>
<dbReference type="InterPro" id="IPR055398">
    <property type="entry name" value="Rossmann-like_BshC"/>
</dbReference>
<dbReference type="AlphaFoldDB" id="A0A1T4YFA9"/>
<dbReference type="NCBIfam" id="TIGR03998">
    <property type="entry name" value="thiol_BshC"/>
    <property type="match status" value="1"/>
</dbReference>
<dbReference type="EC" id="6.-.-.-" evidence="2"/>
<evidence type="ECO:0000313" key="6">
    <source>
        <dbReference type="Proteomes" id="UP000190042"/>
    </source>
</evidence>
<evidence type="ECO:0000313" key="5">
    <source>
        <dbReference type="EMBL" id="SKB00454.1"/>
    </source>
</evidence>
<organism evidence="5 6">
    <name type="scientific">Sporosarcina newyorkensis</name>
    <dbReference type="NCBI Taxonomy" id="759851"/>
    <lineage>
        <taxon>Bacteria</taxon>
        <taxon>Bacillati</taxon>
        <taxon>Bacillota</taxon>
        <taxon>Bacilli</taxon>
        <taxon>Bacillales</taxon>
        <taxon>Caryophanaceae</taxon>
        <taxon>Sporosarcina</taxon>
    </lineage>
</organism>
<feature type="domain" description="Bacillithiol biosynthesis BshC N-terminal Rossmann-like" evidence="3">
    <location>
        <begin position="1"/>
        <end position="377"/>
    </location>
</feature>
<dbReference type="InterPro" id="IPR011199">
    <property type="entry name" value="Bacillithiol_biosynth_BshC"/>
</dbReference>
<dbReference type="Pfam" id="PF10079">
    <property type="entry name" value="Rossmann-like_BshC"/>
    <property type="match status" value="1"/>
</dbReference>
<accession>A0A1T4YFA9</accession>
<dbReference type="Proteomes" id="UP000190042">
    <property type="component" value="Unassembled WGS sequence"/>
</dbReference>
<evidence type="ECO:0000256" key="1">
    <source>
        <dbReference type="ARBA" id="ARBA00022598"/>
    </source>
</evidence>
<proteinExistence type="inferred from homology"/>
<dbReference type="PIRSF" id="PIRSF012535">
    <property type="entry name" value="UCP012535"/>
    <property type="match status" value="1"/>
</dbReference>
<dbReference type="EMBL" id="FUYJ01000004">
    <property type="protein sequence ID" value="SKB00454.1"/>
    <property type="molecule type" value="Genomic_DNA"/>
</dbReference>
<dbReference type="InterPro" id="IPR055399">
    <property type="entry name" value="CC_BshC"/>
</dbReference>